<feature type="binding site" evidence="2">
    <location>
        <position position="315"/>
    </location>
    <ligand>
        <name>substrate</name>
    </ligand>
</feature>
<evidence type="ECO:0000259" key="4">
    <source>
        <dbReference type="Pfam" id="PF02769"/>
    </source>
</evidence>
<dbReference type="SUPFAM" id="SSF55326">
    <property type="entry name" value="PurM N-terminal domain-like"/>
    <property type="match status" value="1"/>
</dbReference>
<evidence type="ECO:0000256" key="1">
    <source>
        <dbReference type="ARBA" id="ARBA00022977"/>
    </source>
</evidence>
<keyword evidence="6" id="KW-1185">Reference proteome</keyword>
<feature type="binding site" evidence="2">
    <location>
        <position position="214"/>
    </location>
    <ligand>
        <name>ATP</name>
        <dbReference type="ChEBI" id="CHEBI:30616"/>
    </ligand>
</feature>
<evidence type="ECO:0000256" key="2">
    <source>
        <dbReference type="HAMAP-Rule" id="MF_02128"/>
    </source>
</evidence>
<keyword evidence="2" id="KW-0547">Nucleotide-binding</keyword>
<feature type="binding site" evidence="2">
    <location>
        <begin position="125"/>
        <end position="126"/>
    </location>
    <ligand>
        <name>ATP</name>
        <dbReference type="ChEBI" id="CHEBI:30616"/>
    </ligand>
</feature>
<dbReference type="Gene3D" id="3.90.650.10">
    <property type="entry name" value="PurM-like C-terminal domain"/>
    <property type="match status" value="1"/>
</dbReference>
<feature type="binding site" evidence="2">
    <location>
        <position position="51"/>
    </location>
    <ligand>
        <name>Mg(2+)</name>
        <dbReference type="ChEBI" id="CHEBI:18420"/>
        <label>1</label>
    </ligand>
</feature>
<comment type="caution">
    <text evidence="2">Lacks conserved residue(s) required for the propagation of feature annotation.</text>
</comment>
<feature type="binding site" evidence="2">
    <location>
        <position position="49"/>
    </location>
    <ligand>
        <name>Mg(2+)</name>
        <dbReference type="ChEBI" id="CHEBI:18420"/>
        <label>4</label>
    </ligand>
</feature>
<dbReference type="InterPro" id="IPR036921">
    <property type="entry name" value="PurM-like_N_sf"/>
</dbReference>
<feature type="binding site" evidence="2">
    <location>
        <position position="34"/>
    </location>
    <ligand>
        <name>Mg(2+)</name>
        <dbReference type="ChEBI" id="CHEBI:18420"/>
        <label>4</label>
    </ligand>
</feature>
<sequence length="323" mass="33944">MDRVSLSEFELIARYLSRPAAAERGDVVVGNGDDCAVLAPSPGHQLAISVDTSVVDVHFPHDAPPAAIGHRSLAVALSDLAAMGARARWCCMALTLPAANAEWLAAFAEGFRALAARSGCELIGGDVTRGPLTIGVTVHGELPAGQALRRSGARKGDLIAVTGYPGRAVAGLARWQRGERESGHPLLEAYLRPEPRLAAGEALRGLASSAIDISDGLLSDLRHVLMASGLGARIDIDALPLATPLRASLDLDEVREQVLNGGDDYELLVTLAASDLAEAQRRLAPLHLPLTPIGRIIEGEGIEGVPPRHLGRSGWDHFPEIAS</sequence>
<keyword evidence="2 5" id="KW-0418">Kinase</keyword>
<evidence type="ECO:0000259" key="3">
    <source>
        <dbReference type="Pfam" id="PF00586"/>
    </source>
</evidence>
<feature type="binding site" evidence="2">
    <location>
        <position position="212"/>
    </location>
    <ligand>
        <name>Mg(2+)</name>
        <dbReference type="ChEBI" id="CHEBI:18420"/>
        <label>3</label>
    </ligand>
</feature>
<feature type="binding site" evidence="2">
    <location>
        <position position="58"/>
    </location>
    <ligand>
        <name>substrate</name>
    </ligand>
</feature>
<feature type="domain" description="PurM-like C-terminal" evidence="4">
    <location>
        <begin position="154"/>
        <end position="303"/>
    </location>
</feature>
<dbReference type="GO" id="GO:0000287">
    <property type="term" value="F:magnesium ion binding"/>
    <property type="evidence" value="ECO:0007669"/>
    <property type="project" value="UniProtKB-UniRule"/>
</dbReference>
<dbReference type="GO" id="GO:0009228">
    <property type="term" value="P:thiamine biosynthetic process"/>
    <property type="evidence" value="ECO:0007669"/>
    <property type="project" value="UniProtKB-KW"/>
</dbReference>
<feature type="binding site" evidence="2">
    <location>
        <position position="79"/>
    </location>
    <ligand>
        <name>Mg(2+)</name>
        <dbReference type="ChEBI" id="CHEBI:18420"/>
        <label>3</label>
    </ligand>
</feature>
<gene>
    <name evidence="2" type="primary">thiL</name>
    <name evidence="5" type="ORF">BTW07_16235</name>
</gene>
<dbReference type="Proteomes" id="UP000186878">
    <property type="component" value="Unassembled WGS sequence"/>
</dbReference>
<dbReference type="CDD" id="cd02194">
    <property type="entry name" value="ThiL"/>
    <property type="match status" value="1"/>
</dbReference>
<comment type="function">
    <text evidence="2">Catalyzes the ATP-dependent phosphorylation of thiamine-monophosphate (TMP) to form thiamine-pyrophosphate (TPP), the active form of vitamin B1.</text>
</comment>
<dbReference type="InterPro" id="IPR010918">
    <property type="entry name" value="PurM-like_C_dom"/>
</dbReference>
<dbReference type="EC" id="2.7.4.16" evidence="2"/>
<dbReference type="GO" id="GO:0009229">
    <property type="term" value="P:thiamine diphosphate biosynthetic process"/>
    <property type="evidence" value="ECO:0007669"/>
    <property type="project" value="UniProtKB-UniRule"/>
</dbReference>
<feature type="binding site" evidence="2">
    <location>
        <position position="126"/>
    </location>
    <ligand>
        <name>Mg(2+)</name>
        <dbReference type="ChEBI" id="CHEBI:18420"/>
        <label>1</label>
    </ligand>
</feature>
<dbReference type="STRING" id="404433.BTW07_16235"/>
<feature type="binding site" evidence="2">
    <location>
        <position position="150"/>
    </location>
    <ligand>
        <name>ATP</name>
        <dbReference type="ChEBI" id="CHEBI:30616"/>
    </ligand>
</feature>
<dbReference type="AlphaFoldDB" id="A0A1Q8SNU4"/>
<feature type="binding site" evidence="2">
    <location>
        <position position="79"/>
    </location>
    <ligand>
        <name>Mg(2+)</name>
        <dbReference type="ChEBI" id="CHEBI:18420"/>
        <label>2</label>
    </ligand>
</feature>
<dbReference type="PIRSF" id="PIRSF005303">
    <property type="entry name" value="Thiam_monoph_kin"/>
    <property type="match status" value="1"/>
</dbReference>
<dbReference type="RefSeq" id="WP_075571223.1">
    <property type="nucleotide sequence ID" value="NZ_MSDO01000025.1"/>
</dbReference>
<comment type="pathway">
    <text evidence="2">Cofactor biosynthesis; thiamine diphosphate biosynthesis; thiamine diphosphate from thiamine phosphate: step 1/1.</text>
</comment>
<comment type="caution">
    <text evidence="5">The sequence shown here is derived from an EMBL/GenBank/DDBJ whole genome shotgun (WGS) entry which is preliminary data.</text>
</comment>
<dbReference type="GO" id="GO:0009030">
    <property type="term" value="F:thiamine-phosphate kinase activity"/>
    <property type="evidence" value="ECO:0007669"/>
    <property type="project" value="UniProtKB-UniRule"/>
</dbReference>
<name>A0A1Q8SNU4_9GAMM</name>
<proteinExistence type="inferred from homology"/>
<dbReference type="NCBIfam" id="TIGR01379">
    <property type="entry name" value="thiL"/>
    <property type="match status" value="1"/>
</dbReference>
<dbReference type="HAMAP" id="MF_02128">
    <property type="entry name" value="TMP_kinase"/>
    <property type="match status" value="1"/>
</dbReference>
<organism evidence="5 6">
    <name type="scientific">Salinicola socius</name>
    <dbReference type="NCBI Taxonomy" id="404433"/>
    <lineage>
        <taxon>Bacteria</taxon>
        <taxon>Pseudomonadati</taxon>
        <taxon>Pseudomonadota</taxon>
        <taxon>Gammaproteobacteria</taxon>
        <taxon>Oceanospirillales</taxon>
        <taxon>Halomonadaceae</taxon>
        <taxon>Salinicola</taxon>
    </lineage>
</organism>
<comment type="miscellaneous">
    <text evidence="2">Reaction mechanism of ThiL seems to utilize a direct, inline transfer of the gamma-phosphate of ATP to TMP rather than a phosphorylated enzyme intermediate.</text>
</comment>
<reference evidence="5 6" key="1">
    <citation type="submission" date="2016-12" db="EMBL/GenBank/DDBJ databases">
        <title>Draft genome sequences of strains Salinicola socius SMB35, Salinicola sp. MH3R3-1 and Chromohalobacter sp. SMB17 from the Verkhnekamsk potash mining region of Russia.</title>
        <authorList>
            <person name="Mavrodi D.V."/>
            <person name="Olsson B.E."/>
            <person name="Korsakova E.S."/>
            <person name="Pyankova A."/>
            <person name="Mavrodi O.V."/>
            <person name="Plotnikova E.G."/>
        </authorList>
    </citation>
    <scope>NUCLEOTIDE SEQUENCE [LARGE SCALE GENOMIC DNA]</scope>
    <source>
        <strain evidence="5 6">SMB35</strain>
    </source>
</reference>
<dbReference type="Gene3D" id="3.30.1330.10">
    <property type="entry name" value="PurM-like, N-terminal domain"/>
    <property type="match status" value="1"/>
</dbReference>
<feature type="binding site" evidence="2">
    <location>
        <position position="215"/>
    </location>
    <ligand>
        <name>Mg(2+)</name>
        <dbReference type="ChEBI" id="CHEBI:18420"/>
        <label>5</label>
    </ligand>
</feature>
<keyword evidence="2" id="KW-0808">Transferase</keyword>
<keyword evidence="2" id="KW-0460">Magnesium</keyword>
<comment type="catalytic activity">
    <reaction evidence="2">
        <text>thiamine phosphate + ATP = thiamine diphosphate + ADP</text>
        <dbReference type="Rhea" id="RHEA:15913"/>
        <dbReference type="ChEBI" id="CHEBI:30616"/>
        <dbReference type="ChEBI" id="CHEBI:37575"/>
        <dbReference type="ChEBI" id="CHEBI:58937"/>
        <dbReference type="ChEBI" id="CHEBI:456216"/>
        <dbReference type="EC" id="2.7.4.16"/>
    </reaction>
</comment>
<dbReference type="InterPro" id="IPR006283">
    <property type="entry name" value="ThiL-like"/>
</dbReference>
<feature type="binding site" evidence="2">
    <location>
        <position position="51"/>
    </location>
    <ligand>
        <name>Mg(2+)</name>
        <dbReference type="ChEBI" id="CHEBI:18420"/>
        <label>2</label>
    </ligand>
</feature>
<accession>A0A1Q8SNU4</accession>
<dbReference type="Pfam" id="PF02769">
    <property type="entry name" value="AIRS_C"/>
    <property type="match status" value="1"/>
</dbReference>
<feature type="domain" description="PurM-like N-terminal" evidence="3">
    <location>
        <begin position="32"/>
        <end position="141"/>
    </location>
</feature>
<dbReference type="Pfam" id="PF00586">
    <property type="entry name" value="AIRS"/>
    <property type="match status" value="1"/>
</dbReference>
<dbReference type="InterPro" id="IPR016188">
    <property type="entry name" value="PurM-like_N"/>
</dbReference>
<keyword evidence="1 2" id="KW-0784">Thiamine biosynthesis</keyword>
<protein>
    <recommendedName>
        <fullName evidence="2">Thiamine-monophosphate kinase</fullName>
        <shortName evidence="2">TMP kinase</shortName>
        <shortName evidence="2">Thiamine-phosphate kinase</shortName>
        <ecNumber evidence="2">2.7.4.16</ecNumber>
    </recommendedName>
</protein>
<dbReference type="PANTHER" id="PTHR30270">
    <property type="entry name" value="THIAMINE-MONOPHOSPHATE KINASE"/>
    <property type="match status" value="1"/>
</dbReference>
<keyword evidence="2" id="KW-0067">ATP-binding</keyword>
<dbReference type="OrthoDB" id="9802811at2"/>
<evidence type="ECO:0000313" key="5">
    <source>
        <dbReference type="EMBL" id="OLO03084.1"/>
    </source>
</evidence>
<keyword evidence="2" id="KW-0479">Metal-binding</keyword>
<dbReference type="InterPro" id="IPR036676">
    <property type="entry name" value="PurM-like_C_sf"/>
</dbReference>
<evidence type="ECO:0000313" key="6">
    <source>
        <dbReference type="Proteomes" id="UP000186878"/>
    </source>
</evidence>
<feature type="binding site" evidence="2">
    <location>
        <position position="34"/>
    </location>
    <ligand>
        <name>Mg(2+)</name>
        <dbReference type="ChEBI" id="CHEBI:18420"/>
        <label>3</label>
    </ligand>
</feature>
<dbReference type="SUPFAM" id="SSF56042">
    <property type="entry name" value="PurM C-terminal domain-like"/>
    <property type="match status" value="1"/>
</dbReference>
<dbReference type="GO" id="GO:0005524">
    <property type="term" value="F:ATP binding"/>
    <property type="evidence" value="ECO:0007669"/>
    <property type="project" value="UniProtKB-UniRule"/>
</dbReference>
<feature type="binding site" evidence="2">
    <location>
        <position position="263"/>
    </location>
    <ligand>
        <name>substrate</name>
    </ligand>
</feature>
<feature type="binding site" evidence="2">
    <location>
        <position position="79"/>
    </location>
    <ligand>
        <name>Mg(2+)</name>
        <dbReference type="ChEBI" id="CHEBI:18420"/>
        <label>4</label>
    </ligand>
</feature>
<dbReference type="UniPathway" id="UPA00060">
    <property type="reaction ID" value="UER00142"/>
</dbReference>
<comment type="similarity">
    <text evidence="2">Belongs to the thiamine-monophosphate kinase family.</text>
</comment>
<dbReference type="PANTHER" id="PTHR30270:SF0">
    <property type="entry name" value="THIAMINE-MONOPHOSPHATE KINASE"/>
    <property type="match status" value="1"/>
</dbReference>
<dbReference type="EMBL" id="MSDO01000025">
    <property type="protein sequence ID" value="OLO03084.1"/>
    <property type="molecule type" value="Genomic_DNA"/>
</dbReference>